<organism evidence="3 4">
    <name type="scientific">Nodularia spumigena UHCC 0060</name>
    <dbReference type="NCBI Taxonomy" id="3110300"/>
    <lineage>
        <taxon>Bacteria</taxon>
        <taxon>Bacillati</taxon>
        <taxon>Cyanobacteriota</taxon>
        <taxon>Cyanophyceae</taxon>
        <taxon>Nostocales</taxon>
        <taxon>Nodulariaceae</taxon>
        <taxon>Nodularia</taxon>
    </lineage>
</organism>
<proteinExistence type="predicted"/>
<gene>
    <name evidence="3" type="ORF">VB695_19590</name>
</gene>
<dbReference type="SUPFAM" id="SSF52540">
    <property type="entry name" value="P-loop containing nucleoside triphosphate hydrolases"/>
    <property type="match status" value="1"/>
</dbReference>
<evidence type="ECO:0000259" key="2">
    <source>
        <dbReference type="Pfam" id="PF13304"/>
    </source>
</evidence>
<comment type="caution">
    <text evidence="3">The sequence shown here is derived from an EMBL/GenBank/DDBJ whole genome shotgun (WGS) entry which is preliminary data.</text>
</comment>
<protein>
    <submittedName>
        <fullName evidence="3">ATP-binding protein</fullName>
    </submittedName>
</protein>
<evidence type="ECO:0000259" key="1">
    <source>
        <dbReference type="Pfam" id="PF13175"/>
    </source>
</evidence>
<dbReference type="RefSeq" id="WP_006195152.1">
    <property type="nucleotide sequence ID" value="NZ_JAYGHK010000084.1"/>
</dbReference>
<dbReference type="InterPro" id="IPR003959">
    <property type="entry name" value="ATPase_AAA_core"/>
</dbReference>
<dbReference type="GO" id="GO:0005524">
    <property type="term" value="F:ATP binding"/>
    <property type="evidence" value="ECO:0007669"/>
    <property type="project" value="UniProtKB-KW"/>
</dbReference>
<dbReference type="PANTHER" id="PTHR32182">
    <property type="entry name" value="DNA REPLICATION AND REPAIR PROTEIN RECF"/>
    <property type="match status" value="1"/>
</dbReference>
<feature type="domain" description="Endonuclease GajA/Old nuclease/RecF-like AAA" evidence="1">
    <location>
        <begin position="1"/>
        <end position="90"/>
    </location>
</feature>
<keyword evidence="4" id="KW-1185">Reference proteome</keyword>
<dbReference type="Pfam" id="PF13304">
    <property type="entry name" value="AAA_21"/>
    <property type="match status" value="1"/>
</dbReference>
<dbReference type="Gene3D" id="3.40.50.300">
    <property type="entry name" value="P-loop containing nucleotide triphosphate hydrolases"/>
    <property type="match status" value="1"/>
</dbReference>
<dbReference type="EMBL" id="JAYGHK010000084">
    <property type="protein sequence ID" value="MEA5610244.1"/>
    <property type="molecule type" value="Genomic_DNA"/>
</dbReference>
<evidence type="ECO:0000313" key="4">
    <source>
        <dbReference type="Proteomes" id="UP001303285"/>
    </source>
</evidence>
<evidence type="ECO:0000313" key="3">
    <source>
        <dbReference type="EMBL" id="MEA5610244.1"/>
    </source>
</evidence>
<reference evidence="3 4" key="1">
    <citation type="submission" date="2023-12" db="EMBL/GenBank/DDBJ databases">
        <title>Baltic Sea Cyanobacteria.</title>
        <authorList>
            <person name="Delbaje E."/>
            <person name="Fewer D.P."/>
            <person name="Shishido T.K."/>
        </authorList>
    </citation>
    <scope>NUCLEOTIDE SEQUENCE [LARGE SCALE GENOMIC DNA]</scope>
    <source>
        <strain evidence="3 4">UHCC 0060</strain>
    </source>
</reference>
<dbReference type="Pfam" id="PF13175">
    <property type="entry name" value="AAA_15"/>
    <property type="match status" value="1"/>
</dbReference>
<sequence>MFKQVTLKNFKTHKLTTVELHPVTLLIGNNNSGKSNLLTGIQHFCRLVRRGRPGNINKTVNVHRDLYPHRYRLAADNEPMGFIITWNNLKGSIIYEMELYENRHFPESASCKEKITIRLDSADEKIITSGHDQSTNLMALRQDLEDNASLQTAEKQLCKEFFGDFANTYSYHFQPAFLKGLVKDEQMGNLDDAPHEIGKSDYIKIPAELGSTGLGLQAVVKYIKEKEERTFTRFTALMRRFENNFQGVRYNEKISKLVWEFDFGRKTTVEEFTPDSVSDGFMKAAAISLLASLYRPPSLILLEEIENGVNPGNIQELMHWIWQMTSPTSDGYTSQFIITSHSPSVLREFHNYLDHVYTVRLEKRNSTSDVRNLNTSLETLVGIGTVEGEIIDDETTGKRIVQIPKYQLAELWYSGTIG</sequence>
<accession>A0ABU5UVE1</accession>
<name>A0ABU5UVE1_NODSP</name>
<dbReference type="GeneID" id="78017933"/>
<keyword evidence="3" id="KW-0547">Nucleotide-binding</keyword>
<keyword evidence="3" id="KW-0067">ATP-binding</keyword>
<dbReference type="InterPro" id="IPR041685">
    <property type="entry name" value="AAA_GajA/Old/RecF-like"/>
</dbReference>
<dbReference type="Proteomes" id="UP001303285">
    <property type="component" value="Unassembled WGS sequence"/>
</dbReference>
<dbReference type="InterPro" id="IPR027417">
    <property type="entry name" value="P-loop_NTPase"/>
</dbReference>
<dbReference type="PANTHER" id="PTHR32182:SF22">
    <property type="entry name" value="ATP-DEPENDENT ENDONUCLEASE, OLD FAMILY-RELATED"/>
    <property type="match status" value="1"/>
</dbReference>
<feature type="domain" description="ATPase AAA-type core" evidence="2">
    <location>
        <begin position="271"/>
        <end position="346"/>
    </location>
</feature>